<evidence type="ECO:0000313" key="1">
    <source>
        <dbReference type="EMBL" id="KAH0526754.1"/>
    </source>
</evidence>
<reference evidence="1 2" key="1">
    <citation type="submission" date="2021-08" db="EMBL/GenBank/DDBJ databases">
        <title>The highly contiguous genome resource for Trichoderma semiorbis FJ059, a fungal antagonistic to plant pathogens.</title>
        <authorList>
            <person name="Liu T."/>
        </authorList>
    </citation>
    <scope>NUCLEOTIDE SEQUENCE [LARGE SCALE GENOMIC DNA]</scope>
    <source>
        <strain evidence="1 2">FJ059</strain>
    </source>
</reference>
<proteinExistence type="predicted"/>
<dbReference type="Proteomes" id="UP000826573">
    <property type="component" value="Unassembled WGS sequence"/>
</dbReference>
<dbReference type="EMBL" id="JAIMJC010000004">
    <property type="protein sequence ID" value="KAH0526754.1"/>
    <property type="molecule type" value="Genomic_DNA"/>
</dbReference>
<evidence type="ECO:0000313" key="2">
    <source>
        <dbReference type="Proteomes" id="UP000826573"/>
    </source>
</evidence>
<gene>
    <name evidence="1" type="ORF">TsFJ059_010039</name>
</gene>
<sequence>MHRHLHIIIRYYERRHCLDKLVGICGLANHMAFDSSAGSSLRVITNVGTLEFDPPGSATCVHARSSSSRQRAVNTIGLGLSKDGEWITWDSRNMLWLPPAFRISASDIDIAGSLLALGSRLGRLLLIGVDPSKMPVNVLDASPRSLA</sequence>
<dbReference type="AlphaFoldDB" id="A0A9P8HK50"/>
<keyword evidence="2" id="KW-1185">Reference proteome</keyword>
<accession>A0A9P8HK50</accession>
<organism evidence="1 2">
    <name type="scientific">Trichoderma semiorbis</name>
    <dbReference type="NCBI Taxonomy" id="1491008"/>
    <lineage>
        <taxon>Eukaryota</taxon>
        <taxon>Fungi</taxon>
        <taxon>Dikarya</taxon>
        <taxon>Ascomycota</taxon>
        <taxon>Pezizomycotina</taxon>
        <taxon>Sordariomycetes</taxon>
        <taxon>Hypocreomycetidae</taxon>
        <taxon>Hypocreales</taxon>
        <taxon>Hypocreaceae</taxon>
        <taxon>Trichoderma</taxon>
    </lineage>
</organism>
<protein>
    <submittedName>
        <fullName evidence="1">Uncharacterized protein</fullName>
    </submittedName>
</protein>
<name>A0A9P8HK50_9HYPO</name>
<comment type="caution">
    <text evidence="1">The sequence shown here is derived from an EMBL/GenBank/DDBJ whole genome shotgun (WGS) entry which is preliminary data.</text>
</comment>